<feature type="compositionally biased region" description="Gly residues" evidence="1">
    <location>
        <begin position="1"/>
        <end position="11"/>
    </location>
</feature>
<evidence type="ECO:0000313" key="2">
    <source>
        <dbReference type="EMBL" id="PZG01453.1"/>
    </source>
</evidence>
<accession>A0A2W2CS77</accession>
<keyword evidence="3" id="KW-1185">Reference proteome</keyword>
<comment type="caution">
    <text evidence="2">The sequence shown here is derived from an EMBL/GenBank/DDBJ whole genome shotgun (WGS) entry which is preliminary data.</text>
</comment>
<reference evidence="2 3" key="1">
    <citation type="submission" date="2018-01" db="EMBL/GenBank/DDBJ databases">
        <title>Draft genome sequence of Nonomuraea sp. KC333.</title>
        <authorList>
            <person name="Sahin N."/>
            <person name="Saygin H."/>
            <person name="Ay H."/>
        </authorList>
    </citation>
    <scope>NUCLEOTIDE SEQUENCE [LARGE SCALE GENOMIC DNA]</scope>
    <source>
        <strain evidence="2 3">KC333</strain>
    </source>
</reference>
<evidence type="ECO:0000313" key="3">
    <source>
        <dbReference type="Proteomes" id="UP000249304"/>
    </source>
</evidence>
<protein>
    <submittedName>
        <fullName evidence="2">Uncharacterized protein</fullName>
    </submittedName>
</protein>
<feature type="region of interest" description="Disordered" evidence="1">
    <location>
        <begin position="1"/>
        <end position="29"/>
    </location>
</feature>
<organism evidence="2 3">
    <name type="scientific">Nonomuraea aridisoli</name>
    <dbReference type="NCBI Taxonomy" id="2070368"/>
    <lineage>
        <taxon>Bacteria</taxon>
        <taxon>Bacillati</taxon>
        <taxon>Actinomycetota</taxon>
        <taxon>Actinomycetes</taxon>
        <taxon>Streptosporangiales</taxon>
        <taxon>Streptosporangiaceae</taxon>
        <taxon>Nonomuraea</taxon>
    </lineage>
</organism>
<feature type="non-terminal residue" evidence="2">
    <location>
        <position position="1"/>
    </location>
</feature>
<sequence length="126" mass="11788">GVGGHSLGGVAGRDARDGPGAGPAGPLAAWPTRPRALALRAGGTLREAFGRPAARTGLAGAGLPCAGLPCAGLPCAGLPCAGLPCAGLARAGLAGGGALGQALAREPLPRPAALLLRGEGAGLPLP</sequence>
<dbReference type="Proteomes" id="UP000249304">
    <property type="component" value="Unassembled WGS sequence"/>
</dbReference>
<evidence type="ECO:0000256" key="1">
    <source>
        <dbReference type="SAM" id="MobiDB-lite"/>
    </source>
</evidence>
<proteinExistence type="predicted"/>
<dbReference type="EMBL" id="POUD01000565">
    <property type="protein sequence ID" value="PZG01453.1"/>
    <property type="molecule type" value="Genomic_DNA"/>
</dbReference>
<dbReference type="AlphaFoldDB" id="A0A2W2CS77"/>
<name>A0A2W2CS77_9ACTN</name>
<gene>
    <name evidence="2" type="ORF">C1J01_48005</name>
</gene>